<keyword evidence="1" id="KW-0812">Transmembrane</keyword>
<dbReference type="KEGG" id="pnt:G5B91_02735"/>
<dbReference type="EMBL" id="JADTFC010000023">
    <property type="protein sequence ID" value="MBG6288086.1"/>
    <property type="molecule type" value="Genomic_DNA"/>
</dbReference>
<accession>A0A6G6IQI5</accession>
<dbReference type="RefSeq" id="WP_024766526.1">
    <property type="nucleotide sequence ID" value="NZ_CP049140.1"/>
</dbReference>
<keyword evidence="5" id="KW-1185">Reference proteome</keyword>
<evidence type="ECO:0000313" key="2">
    <source>
        <dbReference type="EMBL" id="MBG6288086.1"/>
    </source>
</evidence>
<evidence type="ECO:0000256" key="1">
    <source>
        <dbReference type="SAM" id="Phobius"/>
    </source>
</evidence>
<evidence type="ECO:0000313" key="3">
    <source>
        <dbReference type="EMBL" id="QIE85242.1"/>
    </source>
</evidence>
<organism evidence="3 4">
    <name type="scientific">Pseudomonas nitroreducens</name>
    <dbReference type="NCBI Taxonomy" id="46680"/>
    <lineage>
        <taxon>Bacteria</taxon>
        <taxon>Pseudomonadati</taxon>
        <taxon>Pseudomonadota</taxon>
        <taxon>Gammaproteobacteria</taxon>
        <taxon>Pseudomonadales</taxon>
        <taxon>Pseudomonadaceae</taxon>
        <taxon>Pseudomonas</taxon>
    </lineage>
</organism>
<dbReference type="EMBL" id="CP049140">
    <property type="protein sequence ID" value="QIE85242.1"/>
    <property type="molecule type" value="Genomic_DNA"/>
</dbReference>
<reference evidence="3 4" key="1">
    <citation type="submission" date="2020-02" db="EMBL/GenBank/DDBJ databases">
        <title>Integrative conjugative elements (ICEs) and plasmids drive adaptation of Pseudomonas nitroreducens strain HBP1 to wastewater environment.</title>
        <authorList>
            <person name="Sentchilo V."/>
            <person name="Carraro N."/>
            <person name="Bertelli C."/>
            <person name="van der Meer J.R."/>
        </authorList>
    </citation>
    <scope>NUCLEOTIDE SEQUENCE [LARGE SCALE GENOMIC DNA]</scope>
    <source>
        <strain evidence="3 4">HBP1</strain>
    </source>
</reference>
<dbReference type="Proteomes" id="UP000501063">
    <property type="component" value="Chromosome"/>
</dbReference>
<feature type="transmembrane region" description="Helical" evidence="1">
    <location>
        <begin position="73"/>
        <end position="93"/>
    </location>
</feature>
<proteinExistence type="predicted"/>
<dbReference type="AlphaFoldDB" id="A0A6G6IQI5"/>
<keyword evidence="1" id="KW-0472">Membrane</keyword>
<name>A0A6G6IQI5_PSENT</name>
<gene>
    <name evidence="3" type="ORF">G5B91_02735</name>
    <name evidence="2" type="ORF">I5I61_11570</name>
</gene>
<reference evidence="2 5" key="2">
    <citation type="submission" date="2020-11" db="EMBL/GenBank/DDBJ databases">
        <title>Enhanced detection system for hospital associated transmission using whole genome sequencing surveillance.</title>
        <authorList>
            <person name="Harrison L.H."/>
            <person name="Van Tyne D."/>
            <person name="Marsh J.W."/>
            <person name="Griffith M.P."/>
            <person name="Snyder D.J."/>
            <person name="Cooper V.S."/>
            <person name="Mustapha M."/>
        </authorList>
    </citation>
    <scope>NUCLEOTIDE SEQUENCE [LARGE SCALE GENOMIC DNA]</scope>
    <source>
        <strain evidence="2 5">PSA00705</strain>
    </source>
</reference>
<evidence type="ECO:0000313" key="4">
    <source>
        <dbReference type="Proteomes" id="UP000501063"/>
    </source>
</evidence>
<keyword evidence="1" id="KW-1133">Transmembrane helix</keyword>
<protein>
    <submittedName>
        <fullName evidence="3">Uncharacterized protein</fullName>
    </submittedName>
</protein>
<dbReference type="Proteomes" id="UP000608450">
    <property type="component" value="Unassembled WGS sequence"/>
</dbReference>
<feature type="transmembrane region" description="Helical" evidence="1">
    <location>
        <begin position="6"/>
        <end position="26"/>
    </location>
</feature>
<sequence>MTNVMRFSLCLFAGLLISGLCLPVLMLIGRFDWIALLVASGKPLAHIALLLPGDWWELLTGVEDAANNPHVRSFLEMCVGVAQLGLLLALPIYRFGRQEQPS</sequence>
<dbReference type="GeneID" id="300411498"/>
<evidence type="ECO:0000313" key="5">
    <source>
        <dbReference type="Proteomes" id="UP000608450"/>
    </source>
</evidence>